<evidence type="ECO:0000313" key="2">
    <source>
        <dbReference type="Proteomes" id="UP000694845"/>
    </source>
</evidence>
<dbReference type="KEGG" id="aplc:110979920"/>
<protein>
    <submittedName>
        <fullName evidence="3">Uncharacterized protein LOC110979920 isoform X1</fullName>
    </submittedName>
</protein>
<evidence type="ECO:0000313" key="3">
    <source>
        <dbReference type="RefSeq" id="XP_022091790.1"/>
    </source>
</evidence>
<gene>
    <name evidence="3" type="primary">LOC110979920</name>
</gene>
<dbReference type="AlphaFoldDB" id="A0A8B7YHB4"/>
<accession>A0A8B7YHB4</accession>
<dbReference type="GeneID" id="110979920"/>
<dbReference type="OrthoDB" id="10393460at2759"/>
<feature type="region of interest" description="Disordered" evidence="1">
    <location>
        <begin position="1"/>
        <end position="27"/>
    </location>
</feature>
<feature type="region of interest" description="Disordered" evidence="1">
    <location>
        <begin position="347"/>
        <end position="368"/>
    </location>
</feature>
<dbReference type="Proteomes" id="UP000694845">
    <property type="component" value="Unplaced"/>
</dbReference>
<reference evidence="3" key="1">
    <citation type="submission" date="2025-08" db="UniProtKB">
        <authorList>
            <consortium name="RefSeq"/>
        </authorList>
    </citation>
    <scope>IDENTIFICATION</scope>
</reference>
<dbReference type="RefSeq" id="XP_022091790.1">
    <property type="nucleotide sequence ID" value="XM_022236098.1"/>
</dbReference>
<name>A0A8B7YHB4_ACAPL</name>
<keyword evidence="2" id="KW-1185">Reference proteome</keyword>
<organism evidence="2 3">
    <name type="scientific">Acanthaster planci</name>
    <name type="common">Crown-of-thorns starfish</name>
    <dbReference type="NCBI Taxonomy" id="133434"/>
    <lineage>
        <taxon>Eukaryota</taxon>
        <taxon>Metazoa</taxon>
        <taxon>Echinodermata</taxon>
        <taxon>Eleutherozoa</taxon>
        <taxon>Asterozoa</taxon>
        <taxon>Asteroidea</taxon>
        <taxon>Valvatacea</taxon>
        <taxon>Valvatida</taxon>
        <taxon>Acanthasteridae</taxon>
        <taxon>Acanthaster</taxon>
    </lineage>
</organism>
<sequence>MEGQTTPIRQSQATPSTLFPSQSSDTILSSGVNKPMSALLADITSLMLLSASADQNNEYDVSGSPPSFLVDLEKTVVDRLKHADEYADIGQDLGTNAAHNMPIYRPMEGKPTMASDTKRSMEHLMLAMAAKPRPDLVSLQSAADCSITDRPLCMTFDSGISSPASALLPGNVETERSLKVDDSTVSKQLHQRLQRLKTFVEQRLQDSSHPRESKCATLSKEIRDRLCTLAKSSLTSSRSESPSAPELFMEKALSSSLLIFENTKLSAEVAYLQKKVEILEDIAATRGFNPEACKPTMETISIGSQTDEQIKQHSTFDETDFGISDFSLTSPETNCLMSTAFCKDGEFPQPSGMSTPGAASNKRQRRKIEVPTQLKVTPSTSYLSIDPWADVDDKQQNGSYTGCWRGLCACFYNSPQARHN</sequence>
<proteinExistence type="predicted"/>
<evidence type="ECO:0000256" key="1">
    <source>
        <dbReference type="SAM" id="MobiDB-lite"/>
    </source>
</evidence>